<proteinExistence type="predicted"/>
<comment type="caution">
    <text evidence="1">The sequence shown here is derived from an EMBL/GenBank/DDBJ whole genome shotgun (WGS) entry which is preliminary data.</text>
</comment>
<protein>
    <submittedName>
        <fullName evidence="1">Uncharacterized protein</fullName>
    </submittedName>
</protein>
<reference evidence="1 2" key="1">
    <citation type="journal article" date="2019" name="Sci. Rep.">
        <title>Orb-weaving spider Araneus ventricosus genome elucidates the spidroin gene catalogue.</title>
        <authorList>
            <person name="Kono N."/>
            <person name="Nakamura H."/>
            <person name="Ohtoshi R."/>
            <person name="Moran D.A.P."/>
            <person name="Shinohara A."/>
            <person name="Yoshida Y."/>
            <person name="Fujiwara M."/>
            <person name="Mori M."/>
            <person name="Tomita M."/>
            <person name="Arakawa K."/>
        </authorList>
    </citation>
    <scope>NUCLEOTIDE SEQUENCE [LARGE SCALE GENOMIC DNA]</scope>
</reference>
<dbReference type="EMBL" id="BGPR01055477">
    <property type="protein sequence ID" value="GBO32041.1"/>
    <property type="molecule type" value="Genomic_DNA"/>
</dbReference>
<sequence>MVWREPRCLLTDCYFCMTSTVRFSSKSKHTIHPNMPSAARQVPINEYLLIQWLPKLILYSQKWIWKTLSHSLDNQRPPMMLKSIRLIYFIDNLTSLLSQN</sequence>
<evidence type="ECO:0000313" key="2">
    <source>
        <dbReference type="Proteomes" id="UP000499080"/>
    </source>
</evidence>
<evidence type="ECO:0000313" key="1">
    <source>
        <dbReference type="EMBL" id="GBO32041.1"/>
    </source>
</evidence>
<accession>A0A4Y2W5A6</accession>
<gene>
    <name evidence="1" type="ORF">AVEN_51054_1</name>
</gene>
<dbReference type="AlphaFoldDB" id="A0A4Y2W5A6"/>
<dbReference type="Proteomes" id="UP000499080">
    <property type="component" value="Unassembled WGS sequence"/>
</dbReference>
<organism evidence="1 2">
    <name type="scientific">Araneus ventricosus</name>
    <name type="common">Orbweaver spider</name>
    <name type="synonym">Epeira ventricosa</name>
    <dbReference type="NCBI Taxonomy" id="182803"/>
    <lineage>
        <taxon>Eukaryota</taxon>
        <taxon>Metazoa</taxon>
        <taxon>Ecdysozoa</taxon>
        <taxon>Arthropoda</taxon>
        <taxon>Chelicerata</taxon>
        <taxon>Arachnida</taxon>
        <taxon>Araneae</taxon>
        <taxon>Araneomorphae</taxon>
        <taxon>Entelegynae</taxon>
        <taxon>Araneoidea</taxon>
        <taxon>Araneidae</taxon>
        <taxon>Araneus</taxon>
    </lineage>
</organism>
<name>A0A4Y2W5A6_ARAVE</name>
<keyword evidence="2" id="KW-1185">Reference proteome</keyword>